<evidence type="ECO:0000256" key="1">
    <source>
        <dbReference type="SAM" id="MobiDB-lite"/>
    </source>
</evidence>
<dbReference type="OrthoDB" id="2747778at2759"/>
<feature type="domain" description="Fungal-type protein kinase" evidence="2">
    <location>
        <begin position="411"/>
        <end position="529"/>
    </location>
</feature>
<evidence type="ECO:0000313" key="4">
    <source>
        <dbReference type="Proteomes" id="UP000541558"/>
    </source>
</evidence>
<feature type="compositionally biased region" description="Polar residues" evidence="1">
    <location>
        <begin position="42"/>
        <end position="55"/>
    </location>
</feature>
<name>A0A8H5CFX2_9AGAR</name>
<gene>
    <name evidence="3" type="ORF">D9611_006056</name>
</gene>
<dbReference type="InterPro" id="IPR040976">
    <property type="entry name" value="Pkinase_fungal"/>
</dbReference>
<feature type="region of interest" description="Disordered" evidence="1">
    <location>
        <begin position="1"/>
        <end position="82"/>
    </location>
</feature>
<dbReference type="PANTHER" id="PTHR38248:SF2">
    <property type="entry name" value="FUNK1 11"/>
    <property type="match status" value="1"/>
</dbReference>
<proteinExistence type="predicted"/>
<dbReference type="InterPro" id="IPR011009">
    <property type="entry name" value="Kinase-like_dom_sf"/>
</dbReference>
<reference evidence="3 4" key="1">
    <citation type="journal article" date="2020" name="ISME J.">
        <title>Uncovering the hidden diversity of litter-decomposition mechanisms in mushroom-forming fungi.</title>
        <authorList>
            <person name="Floudas D."/>
            <person name="Bentzer J."/>
            <person name="Ahren D."/>
            <person name="Johansson T."/>
            <person name="Persson P."/>
            <person name="Tunlid A."/>
        </authorList>
    </citation>
    <scope>NUCLEOTIDE SEQUENCE [LARGE SCALE GENOMIC DNA]</scope>
    <source>
        <strain evidence="3 4">CBS 175.51</strain>
    </source>
</reference>
<accession>A0A8H5CFX2</accession>
<feature type="region of interest" description="Disordered" evidence="1">
    <location>
        <begin position="652"/>
        <end position="753"/>
    </location>
</feature>
<protein>
    <recommendedName>
        <fullName evidence="2">Fungal-type protein kinase domain-containing protein</fullName>
    </recommendedName>
</protein>
<feature type="compositionally biased region" description="Basic and acidic residues" evidence="1">
    <location>
        <begin position="67"/>
        <end position="81"/>
    </location>
</feature>
<comment type="caution">
    <text evidence="3">The sequence shown here is derived from an EMBL/GenBank/DDBJ whole genome shotgun (WGS) entry which is preliminary data.</text>
</comment>
<dbReference type="Pfam" id="PF17667">
    <property type="entry name" value="Pkinase_fungal"/>
    <property type="match status" value="2"/>
</dbReference>
<organism evidence="3 4">
    <name type="scientific">Ephemerocybe angulata</name>
    <dbReference type="NCBI Taxonomy" id="980116"/>
    <lineage>
        <taxon>Eukaryota</taxon>
        <taxon>Fungi</taxon>
        <taxon>Dikarya</taxon>
        <taxon>Basidiomycota</taxon>
        <taxon>Agaricomycotina</taxon>
        <taxon>Agaricomycetes</taxon>
        <taxon>Agaricomycetidae</taxon>
        <taxon>Agaricales</taxon>
        <taxon>Agaricineae</taxon>
        <taxon>Psathyrellaceae</taxon>
        <taxon>Ephemerocybe</taxon>
    </lineage>
</organism>
<feature type="domain" description="Fungal-type protein kinase" evidence="2">
    <location>
        <begin position="207"/>
        <end position="392"/>
    </location>
</feature>
<dbReference type="SUPFAM" id="SSF56112">
    <property type="entry name" value="Protein kinase-like (PK-like)"/>
    <property type="match status" value="1"/>
</dbReference>
<evidence type="ECO:0000259" key="2">
    <source>
        <dbReference type="Pfam" id="PF17667"/>
    </source>
</evidence>
<keyword evidence="4" id="KW-1185">Reference proteome</keyword>
<dbReference type="Proteomes" id="UP000541558">
    <property type="component" value="Unassembled WGS sequence"/>
</dbReference>
<dbReference type="PANTHER" id="PTHR38248">
    <property type="entry name" value="FUNK1 6"/>
    <property type="match status" value="1"/>
</dbReference>
<dbReference type="AlphaFoldDB" id="A0A8H5CFX2"/>
<sequence length="778" mass="85915">MSATPAPDPAARDNPPINSATIPPNALADSTPENPPRESESSDTVSNLRKSQQKFQRMMCSTPIRSDSSHSRRTTEEQKDALEDELGPIPKLSADFLKSMYKDIKSDTVIKRFLTRSKLYSFKTKRWLDIPETIEKEKELYQPFVKIISKILAGPGRRTTKGTTKREVVDTHNIRFDHHDDLENPTRPDISIMAVGPSFQKPPLKEGKERAKIGYCNVASVFDVKRDADNSDREQARQLAGYNRKFACSAIMTETQVRAVHFDHSGAYMTEFVDVHEDPYTFVRLVLGLSSHNEEDVGLDTSIQWETNKAGLKSKGTISFVDASSGKPVTYNLNMEEPPLFRYAIRGTGTTCWNAFDEEGGRVTIKDSWRADGRTPERVYLQKAKGLKGVATEVLAGMPFCRWIFQSSESLARVAIRSLGPPLTQFTSQKQAIAAVGDTIRGHRDLLNAGILHREITTGNIQLVQDPVPGQLSAMLFNLDMAISNDEEKSHLSPEGRTSIEASEDETAPARAAQDYLDDLEAFFYVFCRLIYGFSGVGTPVKLSTLLRKWSSLEPSCSADVKDLFLGPKGGPDYFPVPLFWSEACLTLCNKYRIFLDEITIKKAKIRAMGKGRKKEEKVAKALSKLYDGIDGHYSSVIVFFDEALVELNKAGGDAPRRASSEVPTSSPDSTGIRRYYKPQDPSSTPSSSPCDTVPGNSLREGSVSLPPTPSGGARNTGTSSAIKGFLPLDRDGKRGKRPSPDSGYEEDGPLNKRRLFEIAEAAEGEDILGVEGVTADE</sequence>
<dbReference type="EMBL" id="JAACJK010000002">
    <property type="protein sequence ID" value="KAF5340984.1"/>
    <property type="molecule type" value="Genomic_DNA"/>
</dbReference>
<feature type="region of interest" description="Disordered" evidence="1">
    <location>
        <begin position="487"/>
        <end position="507"/>
    </location>
</feature>
<evidence type="ECO:0000313" key="3">
    <source>
        <dbReference type="EMBL" id="KAF5340984.1"/>
    </source>
</evidence>